<evidence type="ECO:0000313" key="4">
    <source>
        <dbReference type="Proteomes" id="UP001228636"/>
    </source>
</evidence>
<accession>A0AAJ1QVP0</accession>
<evidence type="ECO:0000259" key="2">
    <source>
        <dbReference type="Pfam" id="PF13439"/>
    </source>
</evidence>
<dbReference type="InterPro" id="IPR001296">
    <property type="entry name" value="Glyco_trans_1"/>
</dbReference>
<feature type="domain" description="Glycosyltransferase subfamily 4-like N-terminal" evidence="2">
    <location>
        <begin position="17"/>
        <end position="156"/>
    </location>
</feature>
<dbReference type="Gene3D" id="3.40.50.2000">
    <property type="entry name" value="Glycogen Phosphorylase B"/>
    <property type="match status" value="2"/>
</dbReference>
<keyword evidence="3" id="KW-0328">Glycosyltransferase</keyword>
<dbReference type="EC" id="2.4.-.-" evidence="3"/>
<dbReference type="EMBL" id="JAUFQH010000004">
    <property type="protein sequence ID" value="MDN3618930.1"/>
    <property type="molecule type" value="Genomic_DNA"/>
</dbReference>
<gene>
    <name evidence="3" type="ORF">QWY81_05590</name>
</gene>
<dbReference type="AlphaFoldDB" id="A0AAJ1QVP0"/>
<sequence length="359" mass="40751">MDKELSIIQVIDSLETGGAEVLSVNVANLLKEEGLNSHICVTRKEGRLKENINTKVGYLFLARKKTIDFKAIVTLKKYIKKNHIKIIHAHSSSLFIACCVKFLYPKVKLFWHDHYGKSQDLEKRPYFFLKIMSFFIDSIISVNSSLKEWAENTLNCNKVFFLNNFPSLSNLEKKTFLKGIDGKRIVHLAAFRAQKDHETLIEAFSLSLEKNKDWTLHLVGNMNKDAYAYKILDLIEAKGLKKHIFVYGSQLDIKHILSQATIGVLSSKSEGLPIALLEYGLAKLPVVITNVGECSKVVENGESGIVVEKENSTAFATALEMYISDKDKRESFGEMHYNNVQKKYSQQGFISQLIKIYTS</sequence>
<dbReference type="PANTHER" id="PTHR12526">
    <property type="entry name" value="GLYCOSYLTRANSFERASE"/>
    <property type="match status" value="1"/>
</dbReference>
<dbReference type="Pfam" id="PF00534">
    <property type="entry name" value="Glycos_transf_1"/>
    <property type="match status" value="1"/>
</dbReference>
<proteinExistence type="predicted"/>
<organism evidence="3 4">
    <name type="scientific">Polaribacter sejongensis</name>
    <dbReference type="NCBI Taxonomy" id="985043"/>
    <lineage>
        <taxon>Bacteria</taxon>
        <taxon>Pseudomonadati</taxon>
        <taxon>Bacteroidota</taxon>
        <taxon>Flavobacteriia</taxon>
        <taxon>Flavobacteriales</taxon>
        <taxon>Flavobacteriaceae</taxon>
    </lineage>
</organism>
<reference evidence="3 4" key="1">
    <citation type="journal article" date="2014" name="Int. J. Syst. Evol. Microbiol.">
        <title>Complete genome sequence of Corynebacterium casei LMG S-19264T (=DSM 44701T), isolated from a smear-ripened cheese.</title>
        <authorList>
            <consortium name="US DOE Joint Genome Institute (JGI-PGF)"/>
            <person name="Walter F."/>
            <person name="Albersmeier A."/>
            <person name="Kalinowski J."/>
            <person name="Ruckert C."/>
        </authorList>
    </citation>
    <scope>NUCLEOTIDE SEQUENCE [LARGE SCALE GENOMIC DNA]</scope>
    <source>
        <strain evidence="3 4">CECT 8670</strain>
    </source>
</reference>
<protein>
    <submittedName>
        <fullName evidence="3">Glycosyltransferase</fullName>
        <ecNumber evidence="3">2.4.-.-</ecNumber>
    </submittedName>
</protein>
<dbReference type="GO" id="GO:0016757">
    <property type="term" value="F:glycosyltransferase activity"/>
    <property type="evidence" value="ECO:0007669"/>
    <property type="project" value="UniProtKB-KW"/>
</dbReference>
<dbReference type="CDD" id="cd03811">
    <property type="entry name" value="GT4_GT28_WabH-like"/>
    <property type="match status" value="1"/>
</dbReference>
<dbReference type="InterPro" id="IPR028098">
    <property type="entry name" value="Glyco_trans_4-like_N"/>
</dbReference>
<keyword evidence="3" id="KW-0808">Transferase</keyword>
<evidence type="ECO:0000313" key="3">
    <source>
        <dbReference type="EMBL" id="MDN3618930.1"/>
    </source>
</evidence>
<dbReference type="RefSeq" id="WP_261973576.1">
    <property type="nucleotide sequence ID" value="NZ_CP103460.1"/>
</dbReference>
<dbReference type="Pfam" id="PF13439">
    <property type="entry name" value="Glyco_transf_4"/>
    <property type="match status" value="1"/>
</dbReference>
<feature type="domain" description="Glycosyl transferase family 1" evidence="1">
    <location>
        <begin position="181"/>
        <end position="335"/>
    </location>
</feature>
<dbReference type="Proteomes" id="UP001228636">
    <property type="component" value="Unassembled WGS sequence"/>
</dbReference>
<evidence type="ECO:0000259" key="1">
    <source>
        <dbReference type="Pfam" id="PF00534"/>
    </source>
</evidence>
<dbReference type="SUPFAM" id="SSF53756">
    <property type="entry name" value="UDP-Glycosyltransferase/glycogen phosphorylase"/>
    <property type="match status" value="1"/>
</dbReference>
<comment type="caution">
    <text evidence="3">The sequence shown here is derived from an EMBL/GenBank/DDBJ whole genome shotgun (WGS) entry which is preliminary data.</text>
</comment>
<name>A0AAJ1QVP0_9FLAO</name>